<feature type="transmembrane region" description="Helical" evidence="7">
    <location>
        <begin position="104"/>
        <end position="124"/>
    </location>
</feature>
<evidence type="ECO:0000256" key="5">
    <source>
        <dbReference type="ARBA" id="ARBA00022989"/>
    </source>
</evidence>
<dbReference type="AlphaFoldDB" id="A0A1C9W3B0"/>
<dbReference type="Proteomes" id="UP000095672">
    <property type="component" value="Chromosome"/>
</dbReference>
<dbReference type="Pfam" id="PF01914">
    <property type="entry name" value="MarC"/>
    <property type="match status" value="1"/>
</dbReference>
<dbReference type="PATRIC" id="fig|1769779.3.peg.136"/>
<evidence type="ECO:0000313" key="8">
    <source>
        <dbReference type="EMBL" id="AOS95614.1"/>
    </source>
</evidence>
<dbReference type="GO" id="GO:0005886">
    <property type="term" value="C:plasma membrane"/>
    <property type="evidence" value="ECO:0007669"/>
    <property type="project" value="UniProtKB-SubCell"/>
</dbReference>
<keyword evidence="5 7" id="KW-1133">Transmembrane helix</keyword>
<dbReference type="RefSeq" id="WP_069945867.1">
    <property type="nucleotide sequence ID" value="NZ_CP014143.1"/>
</dbReference>
<evidence type="ECO:0000256" key="2">
    <source>
        <dbReference type="ARBA" id="ARBA00009784"/>
    </source>
</evidence>
<proteinExistence type="inferred from homology"/>
<feature type="transmembrane region" description="Helical" evidence="7">
    <location>
        <begin position="70"/>
        <end position="92"/>
    </location>
</feature>
<dbReference type="PANTHER" id="PTHR33508:SF10">
    <property type="entry name" value="UPF0056 INNER MEMBRANE PROTEIN YHGN"/>
    <property type="match status" value="1"/>
</dbReference>
<evidence type="ECO:0000256" key="6">
    <source>
        <dbReference type="ARBA" id="ARBA00023136"/>
    </source>
</evidence>
<feature type="transmembrane region" description="Helical" evidence="7">
    <location>
        <begin position="39"/>
        <end position="64"/>
    </location>
</feature>
<protein>
    <recommendedName>
        <fullName evidence="7">UPF0056 membrane protein</fullName>
    </recommendedName>
</protein>
<accession>A0A1C9W3B0</accession>
<dbReference type="OrthoDB" id="21094at2"/>
<evidence type="ECO:0000256" key="3">
    <source>
        <dbReference type="ARBA" id="ARBA00022475"/>
    </source>
</evidence>
<evidence type="ECO:0000256" key="4">
    <source>
        <dbReference type="ARBA" id="ARBA00022692"/>
    </source>
</evidence>
<keyword evidence="9" id="KW-1185">Reference proteome</keyword>
<comment type="similarity">
    <text evidence="2 7">Belongs to the UPF0056 (MarC) family.</text>
</comment>
<dbReference type="PANTHER" id="PTHR33508">
    <property type="entry name" value="UPF0056 MEMBRANE PROTEIN YHCE"/>
    <property type="match status" value="1"/>
</dbReference>
<dbReference type="EMBL" id="CP014143">
    <property type="protein sequence ID" value="AOS95614.1"/>
    <property type="molecule type" value="Genomic_DNA"/>
</dbReference>
<feature type="transmembrane region" description="Helical" evidence="7">
    <location>
        <begin position="165"/>
        <end position="186"/>
    </location>
</feature>
<name>A0A1C9W3B0_9GAMM</name>
<gene>
    <name evidence="8" type="ORF">AUP74_00138</name>
</gene>
<keyword evidence="3" id="KW-1003">Cell membrane</keyword>
<evidence type="ECO:0000256" key="7">
    <source>
        <dbReference type="RuleBase" id="RU362048"/>
    </source>
</evidence>
<feature type="transmembrane region" description="Helical" evidence="7">
    <location>
        <begin position="136"/>
        <end position="158"/>
    </location>
</feature>
<reference evidence="9" key="1">
    <citation type="submission" date="2016-01" db="EMBL/GenBank/DDBJ databases">
        <title>Complete genome sequence of Microbulbifer sp. CCB-MM1, a halophile isolated from Matang Mangrove Forest, Perak.</title>
        <authorList>
            <person name="Moh T.H."/>
            <person name="Dinesh B."/>
            <person name="Lau N.-S."/>
            <person name="Go F."/>
            <person name="Alexander Chong S.-C."/>
        </authorList>
    </citation>
    <scope>NUCLEOTIDE SEQUENCE [LARGE SCALE GENOMIC DNA]</scope>
    <source>
        <strain evidence="9">CCB-MM1</strain>
    </source>
</reference>
<organism evidence="8 9">
    <name type="scientific">Microbulbifer aggregans</name>
    <dbReference type="NCBI Taxonomy" id="1769779"/>
    <lineage>
        <taxon>Bacteria</taxon>
        <taxon>Pseudomonadati</taxon>
        <taxon>Pseudomonadota</taxon>
        <taxon>Gammaproteobacteria</taxon>
        <taxon>Cellvibrionales</taxon>
        <taxon>Microbulbiferaceae</taxon>
        <taxon>Microbulbifer</taxon>
    </lineage>
</organism>
<keyword evidence="6 7" id="KW-0472">Membrane</keyword>
<evidence type="ECO:0000313" key="9">
    <source>
        <dbReference type="Proteomes" id="UP000095672"/>
    </source>
</evidence>
<sequence>MDTLTAFLTLLFVMDPLGNIPVFLAALKNVPQRRQLYVIMRELIFALIVLLVFLYGGRFLLAWLGLSQEAIRIAGAIILFLIAIRMVFPIPGGIMGERLEGEPFFVPLAVPLVAGPSTMAILMLMTNSEGERLLDWTLALLGAWGVSAVILLMSAPLARLLGNRGLIAVERLMGMVLVMLSVQLFLDGVKQSLA</sequence>
<feature type="transmembrane region" description="Helical" evidence="7">
    <location>
        <begin position="6"/>
        <end position="27"/>
    </location>
</feature>
<keyword evidence="4 7" id="KW-0812">Transmembrane</keyword>
<dbReference type="KEGG" id="micc:AUP74_00138"/>
<dbReference type="InterPro" id="IPR002771">
    <property type="entry name" value="Multi_antbiot-R_MarC"/>
</dbReference>
<comment type="subcellular location">
    <subcellularLocation>
        <location evidence="1 7">Cell membrane</location>
        <topology evidence="1 7">Multi-pass membrane protein</topology>
    </subcellularLocation>
</comment>
<evidence type="ECO:0000256" key="1">
    <source>
        <dbReference type="ARBA" id="ARBA00004651"/>
    </source>
</evidence>